<dbReference type="STRING" id="1029756.W911_01455"/>
<evidence type="ECO:0000259" key="5">
    <source>
        <dbReference type="Pfam" id="PF00732"/>
    </source>
</evidence>
<accession>V5SAA9</accession>
<dbReference type="GO" id="GO:0050660">
    <property type="term" value="F:flavin adenine dinucleotide binding"/>
    <property type="evidence" value="ECO:0007669"/>
    <property type="project" value="InterPro"/>
</dbReference>
<keyword evidence="8" id="KW-1185">Reference proteome</keyword>
<dbReference type="PANTHER" id="PTHR46056">
    <property type="entry name" value="LONG-CHAIN-ALCOHOL OXIDASE"/>
    <property type="match status" value="1"/>
</dbReference>
<keyword evidence="4" id="KW-0560">Oxidoreductase</keyword>
<dbReference type="InterPro" id="IPR036188">
    <property type="entry name" value="FAD/NAD-bd_sf"/>
</dbReference>
<dbReference type="Pfam" id="PF00732">
    <property type="entry name" value="GMC_oxred_N"/>
    <property type="match status" value="1"/>
</dbReference>
<dbReference type="HOGENOM" id="CLU_008878_4_0_5"/>
<dbReference type="GO" id="GO:0016614">
    <property type="term" value="F:oxidoreductase activity, acting on CH-OH group of donors"/>
    <property type="evidence" value="ECO:0007669"/>
    <property type="project" value="InterPro"/>
</dbReference>
<evidence type="ECO:0000256" key="2">
    <source>
        <dbReference type="ARBA" id="ARBA00022630"/>
    </source>
</evidence>
<evidence type="ECO:0000256" key="3">
    <source>
        <dbReference type="ARBA" id="ARBA00022827"/>
    </source>
</evidence>
<dbReference type="PATRIC" id="fig|1029756.8.peg.308"/>
<dbReference type="PANTHER" id="PTHR46056:SF12">
    <property type="entry name" value="LONG-CHAIN-ALCOHOL OXIDASE"/>
    <property type="match status" value="1"/>
</dbReference>
<keyword evidence="3" id="KW-0274">FAD</keyword>
<dbReference type="OrthoDB" id="9798604at2"/>
<dbReference type="InterPro" id="IPR007867">
    <property type="entry name" value="GMC_OxRtase_C"/>
</dbReference>
<evidence type="ECO:0000256" key="4">
    <source>
        <dbReference type="ARBA" id="ARBA00023002"/>
    </source>
</evidence>
<dbReference type="Gene3D" id="3.50.50.60">
    <property type="entry name" value="FAD/NAD(P)-binding domain"/>
    <property type="match status" value="2"/>
</dbReference>
<evidence type="ECO:0000259" key="6">
    <source>
        <dbReference type="Pfam" id="PF05199"/>
    </source>
</evidence>
<evidence type="ECO:0000256" key="1">
    <source>
        <dbReference type="ARBA" id="ARBA00010790"/>
    </source>
</evidence>
<dbReference type="AlphaFoldDB" id="V5SAA9"/>
<dbReference type="Pfam" id="PF05199">
    <property type="entry name" value="GMC_oxred_C"/>
    <property type="match status" value="1"/>
</dbReference>
<dbReference type="Pfam" id="PF13450">
    <property type="entry name" value="NAD_binding_8"/>
    <property type="match status" value="1"/>
</dbReference>
<name>V5SAA9_9HYPH</name>
<dbReference type="InterPro" id="IPR000172">
    <property type="entry name" value="GMC_OxRdtase_N"/>
</dbReference>
<dbReference type="Proteomes" id="UP000018542">
    <property type="component" value="Chromosome"/>
</dbReference>
<gene>
    <name evidence="7" type="ORF">W911_01455</name>
</gene>
<protein>
    <submittedName>
        <fullName evidence="7">2-keto-gluconate dehydrogenase</fullName>
    </submittedName>
</protein>
<keyword evidence="2" id="KW-0285">Flavoprotein</keyword>
<organism evidence="7 8">
    <name type="scientific">Hyphomicrobium nitrativorans NL23</name>
    <dbReference type="NCBI Taxonomy" id="1029756"/>
    <lineage>
        <taxon>Bacteria</taxon>
        <taxon>Pseudomonadati</taxon>
        <taxon>Pseudomonadota</taxon>
        <taxon>Alphaproteobacteria</taxon>
        <taxon>Hyphomicrobiales</taxon>
        <taxon>Hyphomicrobiaceae</taxon>
        <taxon>Hyphomicrobium</taxon>
    </lineage>
</organism>
<dbReference type="SUPFAM" id="SSF54373">
    <property type="entry name" value="FAD-linked reductases, C-terminal domain"/>
    <property type="match status" value="1"/>
</dbReference>
<feature type="domain" description="Glucose-methanol-choline oxidoreductase C-terminal" evidence="6">
    <location>
        <begin position="394"/>
        <end position="510"/>
    </location>
</feature>
<evidence type="ECO:0000313" key="8">
    <source>
        <dbReference type="Proteomes" id="UP000018542"/>
    </source>
</evidence>
<dbReference type="RefSeq" id="WP_023785728.1">
    <property type="nucleotide sequence ID" value="NC_022997.1"/>
</dbReference>
<comment type="similarity">
    <text evidence="1">Belongs to the GMC oxidoreductase family.</text>
</comment>
<feature type="domain" description="Glucose-methanol-choline oxidoreductase N-terminal" evidence="5">
    <location>
        <begin position="69"/>
        <end position="306"/>
    </location>
</feature>
<evidence type="ECO:0000313" key="7">
    <source>
        <dbReference type="EMBL" id="AHB47362.1"/>
    </source>
</evidence>
<dbReference type="SUPFAM" id="SSF51905">
    <property type="entry name" value="FAD/NAD(P)-binding domain"/>
    <property type="match status" value="1"/>
</dbReference>
<sequence length="526" mass="57075">MGTTFDLNEDGIVVIVGSGAGGGTVANELSQKGVKCVVLEAGNTLSLDDIENDEWAMFSKISWLDKRFSAGGWHGAINHPTLPAWIVKGLGGSTVHWAGVSIRLQEHEFRMKSLNGDILGANVIDWPITLRELEPYYDKAELKMGTTGPVTGMPHLPWSADFKVLAEGARRIGYSKITAGPMSINSVDRDERPACQQIGFCMQGCKLGAKWSTLYTELPKAVETGNCEIRTNCMVLQIEHDASGKVTGVVYADATGAKQRQKARAVCVAGNSIESPRLLLNSASNLFPDGLANSSGQVGRNYMTHMTAGVYAVMPGEVHMNRGTAVAGIVRDEAHNDTKRGFVAGYTIEKLALGLGFLSAFLVPGPTGWGRKVSGALEKYKYMSGVWICGEDLPQEQNRIELHPTERDQYGLPAPIVYKTDHPNDTNMRNHSYGQMEKIYNALGSTEIYNLPAYPASHNMGTNRMSAKPRDGVVNKWGQAHDIKNLFVSDGSQFASSGSPNPTLTIVALAIRQAEYIASEMKRGHI</sequence>
<reference evidence="7 8" key="1">
    <citation type="journal article" date="2014" name="Genome Announc.">
        <title>Complete Genome Sequence of Hyphomicrobium nitrativorans Strain NL23, a Denitrifying Bacterium Isolated from Biofilm of a Methanol-Fed Denitrification System Treating Seawater at the Montreal Biodome.</title>
        <authorList>
            <person name="Martineau C."/>
            <person name="Villeneuve C."/>
            <person name="Mauffrey F."/>
            <person name="Villemur R."/>
        </authorList>
    </citation>
    <scope>NUCLEOTIDE SEQUENCE [LARGE SCALE GENOMIC DNA]</scope>
    <source>
        <strain evidence="7">NL23</strain>
    </source>
</reference>
<dbReference type="KEGG" id="hni:W911_01455"/>
<proteinExistence type="inferred from homology"/>
<dbReference type="EMBL" id="CP006912">
    <property type="protein sequence ID" value="AHB47362.1"/>
    <property type="molecule type" value="Genomic_DNA"/>
</dbReference>